<evidence type="ECO:0000313" key="8">
    <source>
        <dbReference type="EMBL" id="TDU31943.1"/>
    </source>
</evidence>
<proteinExistence type="inferred from homology"/>
<evidence type="ECO:0000256" key="2">
    <source>
        <dbReference type="ARBA" id="ARBA00009773"/>
    </source>
</evidence>
<keyword evidence="4 7" id="KW-1133">Transmembrane helix</keyword>
<organism evidence="8 9">
    <name type="scientific">Panacagrimonas perspica</name>
    <dbReference type="NCBI Taxonomy" id="381431"/>
    <lineage>
        <taxon>Bacteria</taxon>
        <taxon>Pseudomonadati</taxon>
        <taxon>Pseudomonadota</taxon>
        <taxon>Gammaproteobacteria</taxon>
        <taxon>Nevskiales</taxon>
        <taxon>Nevskiaceae</taxon>
        <taxon>Panacagrimonas</taxon>
    </lineage>
</organism>
<feature type="transmembrane region" description="Helical" evidence="7">
    <location>
        <begin position="25"/>
        <end position="43"/>
    </location>
</feature>
<evidence type="ECO:0000256" key="4">
    <source>
        <dbReference type="ARBA" id="ARBA00022989"/>
    </source>
</evidence>
<feature type="transmembrane region" description="Helical" evidence="7">
    <location>
        <begin position="235"/>
        <end position="257"/>
    </location>
</feature>
<evidence type="ECO:0000256" key="1">
    <source>
        <dbReference type="ARBA" id="ARBA00004141"/>
    </source>
</evidence>
<dbReference type="GO" id="GO:0016020">
    <property type="term" value="C:membrane"/>
    <property type="evidence" value="ECO:0007669"/>
    <property type="project" value="UniProtKB-SubCell"/>
</dbReference>
<dbReference type="Pfam" id="PF01594">
    <property type="entry name" value="AI-2E_transport"/>
    <property type="match status" value="1"/>
</dbReference>
<evidence type="ECO:0000313" key="9">
    <source>
        <dbReference type="Proteomes" id="UP000295341"/>
    </source>
</evidence>
<feature type="transmembrane region" description="Helical" evidence="7">
    <location>
        <begin position="344"/>
        <end position="365"/>
    </location>
</feature>
<keyword evidence="3 7" id="KW-0812">Transmembrane</keyword>
<feature type="compositionally biased region" description="Low complexity" evidence="6">
    <location>
        <begin position="389"/>
        <end position="408"/>
    </location>
</feature>
<accession>A0A4S3K7S0</accession>
<evidence type="ECO:0000256" key="3">
    <source>
        <dbReference type="ARBA" id="ARBA00022692"/>
    </source>
</evidence>
<feature type="transmembrane region" description="Helical" evidence="7">
    <location>
        <begin position="49"/>
        <end position="70"/>
    </location>
</feature>
<protein>
    <submittedName>
        <fullName evidence="8">Putative PurR-regulated permease PerM</fullName>
    </submittedName>
</protein>
<evidence type="ECO:0000256" key="5">
    <source>
        <dbReference type="ARBA" id="ARBA00023136"/>
    </source>
</evidence>
<dbReference type="RefSeq" id="WP_133880491.1">
    <property type="nucleotide sequence ID" value="NZ_MWIN01000006.1"/>
</dbReference>
<feature type="region of interest" description="Disordered" evidence="6">
    <location>
        <begin position="386"/>
        <end position="408"/>
    </location>
</feature>
<sequence>MPNDAADVIADEPRAVTATPRGAQAIRSASIGIVALVAVVLGLKFAKDALIPITLAVFLGYALMPMVMWLKKRARIPLPIGAALALSLAVGGTGAGILAVQPQVNQLIDSVPQATQKLKALLHRTSLDRNSAVRRLTIAADEIQKATAPSPPGSKATGKAPAESPLKLRDYVWSGALQLFNGIGQTIIVLALSFFLLISGHDFKRKLVRISGQTLSQKKLTVQILEEIEAQIQRYLLIQFATSALVGVATGIVFAVLGLENAMFWAFAAGAFHLIPYIGTALVIGAASVFAYLQFDDPHAVLVVAASAFAVAGVIGLGLVPWLTQRMARMNAVATFVSLIVWNWLWGVPGLLLGIPIMMVVMAICERIEHLSPVAELLASEAPRSPVTAPLAPAPCAEPERCLAPSDS</sequence>
<dbReference type="GO" id="GO:0055085">
    <property type="term" value="P:transmembrane transport"/>
    <property type="evidence" value="ECO:0007669"/>
    <property type="project" value="TreeGrafter"/>
</dbReference>
<reference evidence="8 9" key="1">
    <citation type="submission" date="2019-03" db="EMBL/GenBank/DDBJ databases">
        <title>Genomic Encyclopedia of Type Strains, Phase IV (KMG-IV): sequencing the most valuable type-strain genomes for metagenomic binning, comparative biology and taxonomic classification.</title>
        <authorList>
            <person name="Goeker M."/>
        </authorList>
    </citation>
    <scope>NUCLEOTIDE SEQUENCE [LARGE SCALE GENOMIC DNA]</scope>
    <source>
        <strain evidence="8 9">DSM 26377</strain>
    </source>
</reference>
<keyword evidence="9" id="KW-1185">Reference proteome</keyword>
<name>A0A4S3K7S0_9GAMM</name>
<comment type="subcellular location">
    <subcellularLocation>
        <location evidence="1">Membrane</location>
        <topology evidence="1">Multi-pass membrane protein</topology>
    </subcellularLocation>
</comment>
<dbReference type="AlphaFoldDB" id="A0A4S3K7S0"/>
<dbReference type="InterPro" id="IPR002549">
    <property type="entry name" value="AI-2E-like"/>
</dbReference>
<dbReference type="Proteomes" id="UP000295341">
    <property type="component" value="Unassembled WGS sequence"/>
</dbReference>
<dbReference type="EMBL" id="SOBT01000008">
    <property type="protein sequence ID" value="TDU31943.1"/>
    <property type="molecule type" value="Genomic_DNA"/>
</dbReference>
<feature type="transmembrane region" description="Helical" evidence="7">
    <location>
        <begin position="171"/>
        <end position="198"/>
    </location>
</feature>
<evidence type="ECO:0000256" key="7">
    <source>
        <dbReference type="SAM" id="Phobius"/>
    </source>
</evidence>
<dbReference type="OrthoDB" id="9799225at2"/>
<keyword evidence="5 7" id="KW-0472">Membrane</keyword>
<comment type="similarity">
    <text evidence="2">Belongs to the autoinducer-2 exporter (AI-2E) (TC 2.A.86) family.</text>
</comment>
<gene>
    <name evidence="8" type="ORF">DFR24_1327</name>
</gene>
<evidence type="ECO:0000256" key="6">
    <source>
        <dbReference type="SAM" id="MobiDB-lite"/>
    </source>
</evidence>
<comment type="caution">
    <text evidence="8">The sequence shown here is derived from an EMBL/GenBank/DDBJ whole genome shotgun (WGS) entry which is preliminary data.</text>
</comment>
<dbReference type="PANTHER" id="PTHR21716:SF16">
    <property type="entry name" value="BLL1467 PROTEIN"/>
    <property type="match status" value="1"/>
</dbReference>
<feature type="transmembrane region" description="Helical" evidence="7">
    <location>
        <begin position="300"/>
        <end position="324"/>
    </location>
</feature>
<feature type="transmembrane region" description="Helical" evidence="7">
    <location>
        <begin position="263"/>
        <end position="293"/>
    </location>
</feature>
<feature type="transmembrane region" description="Helical" evidence="7">
    <location>
        <begin position="82"/>
        <end position="100"/>
    </location>
</feature>
<dbReference type="PANTHER" id="PTHR21716">
    <property type="entry name" value="TRANSMEMBRANE PROTEIN"/>
    <property type="match status" value="1"/>
</dbReference>